<evidence type="ECO:0000259" key="4">
    <source>
        <dbReference type="PROSITE" id="PS51000"/>
    </source>
</evidence>
<dbReference type="PANTHER" id="PTHR30146">
    <property type="entry name" value="LACI-RELATED TRANSCRIPTIONAL REPRESSOR"/>
    <property type="match status" value="1"/>
</dbReference>
<dbReference type="InterPro" id="IPR018356">
    <property type="entry name" value="Tscrpt_reg_HTH_DeoR_CS"/>
</dbReference>
<dbReference type="EMBL" id="JBHLTC010000036">
    <property type="protein sequence ID" value="MFC0627903.1"/>
    <property type="molecule type" value="Genomic_DNA"/>
</dbReference>
<accession>A0ABV6QUQ0</accession>
<dbReference type="Gene3D" id="1.10.10.10">
    <property type="entry name" value="Winged helix-like DNA-binding domain superfamily/Winged helix DNA-binding domain"/>
    <property type="match status" value="1"/>
</dbReference>
<evidence type="ECO:0000256" key="2">
    <source>
        <dbReference type="ARBA" id="ARBA00023125"/>
    </source>
</evidence>
<evidence type="ECO:0000313" key="6">
    <source>
        <dbReference type="Proteomes" id="UP001589890"/>
    </source>
</evidence>
<keyword evidence="2" id="KW-0238">DNA-binding</keyword>
<proteinExistence type="predicted"/>
<keyword evidence="3" id="KW-0804">Transcription</keyword>
<dbReference type="Pfam" id="PF08220">
    <property type="entry name" value="HTH_DeoR"/>
    <property type="match status" value="1"/>
</dbReference>
<dbReference type="PANTHER" id="PTHR30146:SF155">
    <property type="entry name" value="ALANINE RACEMASE"/>
    <property type="match status" value="1"/>
</dbReference>
<comment type="caution">
    <text evidence="5">The sequence shown here is derived from an EMBL/GenBank/DDBJ whole genome shotgun (WGS) entry which is preliminary data.</text>
</comment>
<reference evidence="5 6" key="1">
    <citation type="submission" date="2024-09" db="EMBL/GenBank/DDBJ databases">
        <authorList>
            <person name="Sun Q."/>
            <person name="Mori K."/>
        </authorList>
    </citation>
    <scope>NUCLEOTIDE SEQUENCE [LARGE SCALE GENOMIC DNA]</scope>
    <source>
        <strain evidence="5 6">CGMCC 1.15906</strain>
    </source>
</reference>
<evidence type="ECO:0000256" key="1">
    <source>
        <dbReference type="ARBA" id="ARBA00023015"/>
    </source>
</evidence>
<feature type="domain" description="HTH deoR-type" evidence="4">
    <location>
        <begin position="8"/>
        <end position="63"/>
    </location>
</feature>
<dbReference type="InterPro" id="IPR036388">
    <property type="entry name" value="WH-like_DNA-bd_sf"/>
</dbReference>
<dbReference type="SUPFAM" id="SSF46785">
    <property type="entry name" value="Winged helix' DNA-binding domain"/>
    <property type="match status" value="1"/>
</dbReference>
<dbReference type="Gene3D" id="3.40.50.2300">
    <property type="match status" value="2"/>
</dbReference>
<dbReference type="PROSITE" id="PS00894">
    <property type="entry name" value="HTH_DEOR_1"/>
    <property type="match status" value="1"/>
</dbReference>
<dbReference type="RefSeq" id="WP_380053171.1">
    <property type="nucleotide sequence ID" value="NZ_JBHLTC010000036.1"/>
</dbReference>
<keyword evidence="1" id="KW-0805">Transcription regulation</keyword>
<dbReference type="InterPro" id="IPR036390">
    <property type="entry name" value="WH_DNA-bd_sf"/>
</dbReference>
<dbReference type="InterPro" id="IPR046335">
    <property type="entry name" value="LacI/GalR-like_sensor"/>
</dbReference>
<dbReference type="InterPro" id="IPR001034">
    <property type="entry name" value="DeoR_HTH"/>
</dbReference>
<dbReference type="InterPro" id="IPR028082">
    <property type="entry name" value="Peripla_BP_I"/>
</dbReference>
<dbReference type="PRINTS" id="PR00037">
    <property type="entry name" value="HTHLACR"/>
</dbReference>
<dbReference type="Proteomes" id="UP001589890">
    <property type="component" value="Unassembled WGS sequence"/>
</dbReference>
<dbReference type="Pfam" id="PF13377">
    <property type="entry name" value="Peripla_BP_3"/>
    <property type="match status" value="1"/>
</dbReference>
<name>A0ABV6QUQ0_9ACTN</name>
<gene>
    <name evidence="5" type="ORF">ACFFGN_27770</name>
</gene>
<dbReference type="PROSITE" id="PS51000">
    <property type="entry name" value="HTH_DEOR_2"/>
    <property type="match status" value="1"/>
</dbReference>
<dbReference type="SUPFAM" id="SSF53822">
    <property type="entry name" value="Periplasmic binding protein-like I"/>
    <property type="match status" value="1"/>
</dbReference>
<dbReference type="SMART" id="SM00420">
    <property type="entry name" value="HTH_DEOR"/>
    <property type="match status" value="1"/>
</dbReference>
<evidence type="ECO:0000256" key="3">
    <source>
        <dbReference type="ARBA" id="ARBA00023163"/>
    </source>
</evidence>
<keyword evidence="6" id="KW-1185">Reference proteome</keyword>
<evidence type="ECO:0000313" key="5">
    <source>
        <dbReference type="EMBL" id="MFC0627903.1"/>
    </source>
</evidence>
<protein>
    <submittedName>
        <fullName evidence="5">Substrate-binding domain-containing protein</fullName>
    </submittedName>
</protein>
<sequence length="366" mass="40189">MSEDRLFGLQRHERVMEELRRHGAVRVKDLSQLLGVSELTVRRDIAALAAQNLLTKVHGGATLPTELAPAAPARRRGSAAPRFTIGMVVPSLDYYWPPIVSGARSAAAAQGVHIQLRGSTYDWNEDRRQITRLIEAQQVQGLLLAPNLEGEDVGEMIQWIGDLPVPVILVERHPPRWTPTKYQLEWVRSDHSLGAEIAVRHLYDHGHRNIGLLLSKGSPTSAHLAHGWGLVCADLGIPAGMVLRESVRMDEPGHREIVAQILERCAEAGTTALMIHSDPDAMAVAQYCVELGMSIPDDLAIIAYDDEVAGLAEPAMTAVRPPKAMVGRTAVELMVARLLEGRRRPSQRVLLTPELIIRDSSIMLGL</sequence>
<organism evidence="5 6">
    <name type="scientific">Kribbella deserti</name>
    <dbReference type="NCBI Taxonomy" id="1926257"/>
    <lineage>
        <taxon>Bacteria</taxon>
        <taxon>Bacillati</taxon>
        <taxon>Actinomycetota</taxon>
        <taxon>Actinomycetes</taxon>
        <taxon>Propionibacteriales</taxon>
        <taxon>Kribbellaceae</taxon>
        <taxon>Kribbella</taxon>
    </lineage>
</organism>